<feature type="compositionally biased region" description="Basic and acidic residues" evidence="1">
    <location>
        <begin position="128"/>
        <end position="139"/>
    </location>
</feature>
<feature type="transmembrane region" description="Helical" evidence="2">
    <location>
        <begin position="343"/>
        <end position="366"/>
    </location>
</feature>
<organism evidence="3 4">
    <name type="scientific">Paeniglutamicibacter antarcticus</name>
    <dbReference type="NCBI Taxonomy" id="494023"/>
    <lineage>
        <taxon>Bacteria</taxon>
        <taxon>Bacillati</taxon>
        <taxon>Actinomycetota</taxon>
        <taxon>Actinomycetes</taxon>
        <taxon>Micrococcales</taxon>
        <taxon>Micrococcaceae</taxon>
        <taxon>Paeniglutamicibacter</taxon>
    </lineage>
</organism>
<feature type="transmembrane region" description="Helical" evidence="2">
    <location>
        <begin position="438"/>
        <end position="457"/>
    </location>
</feature>
<name>A0ABP9TM17_9MICC</name>
<keyword evidence="4" id="KW-1185">Reference proteome</keyword>
<dbReference type="EMBL" id="BAABLK010000012">
    <property type="protein sequence ID" value="GAA5226134.1"/>
    <property type="molecule type" value="Genomic_DNA"/>
</dbReference>
<evidence type="ECO:0000256" key="2">
    <source>
        <dbReference type="SAM" id="Phobius"/>
    </source>
</evidence>
<evidence type="ECO:0000256" key="1">
    <source>
        <dbReference type="SAM" id="MobiDB-lite"/>
    </source>
</evidence>
<evidence type="ECO:0000313" key="3">
    <source>
        <dbReference type="EMBL" id="GAA5226134.1"/>
    </source>
</evidence>
<accession>A0ABP9TM17</accession>
<evidence type="ECO:0008006" key="5">
    <source>
        <dbReference type="Google" id="ProtNLM"/>
    </source>
</evidence>
<gene>
    <name evidence="3" type="ORF">GCM10025778_06650</name>
</gene>
<feature type="transmembrane region" description="Helical" evidence="2">
    <location>
        <begin position="386"/>
        <end position="404"/>
    </location>
</feature>
<reference evidence="4" key="1">
    <citation type="journal article" date="2019" name="Int. J. Syst. Evol. Microbiol.">
        <title>The Global Catalogue of Microorganisms (GCM) 10K type strain sequencing project: providing services to taxonomists for standard genome sequencing and annotation.</title>
        <authorList>
            <consortium name="The Broad Institute Genomics Platform"/>
            <consortium name="The Broad Institute Genome Sequencing Center for Infectious Disease"/>
            <person name="Wu L."/>
            <person name="Ma J."/>
        </authorList>
    </citation>
    <scope>NUCLEOTIDE SEQUENCE [LARGE SCALE GENOMIC DNA]</scope>
    <source>
        <strain evidence="4">JCM 18952</strain>
    </source>
</reference>
<feature type="transmembrane region" description="Helical" evidence="2">
    <location>
        <begin position="507"/>
        <end position="525"/>
    </location>
</feature>
<feature type="transmembrane region" description="Helical" evidence="2">
    <location>
        <begin position="478"/>
        <end position="501"/>
    </location>
</feature>
<feature type="region of interest" description="Disordered" evidence="1">
    <location>
        <begin position="1"/>
        <end position="162"/>
    </location>
</feature>
<evidence type="ECO:0000313" key="4">
    <source>
        <dbReference type="Proteomes" id="UP001501257"/>
    </source>
</evidence>
<keyword evidence="2" id="KW-1133">Transmembrane helix</keyword>
<feature type="transmembrane region" description="Helical" evidence="2">
    <location>
        <begin position="557"/>
        <end position="574"/>
    </location>
</feature>
<sequence length="597" mass="63565">MNHPDTRNPAASKKSTDPAPEAPEDPTAKATTGDVPKATDAAAEKSPGILAPSLANPVASPGHTPAKTIGSGPNPTAPKPVEPDPKPAASKPDKARDHVSDRIANPAPRRMGPTPGSLDEVFNAPASDGREVSPLRHLSDSQSSAANSVADGQPDAVAGGFSGINNWLDSLPQPELEQLGDKIYAAPSSMKASWRQRRNERAKTAELKEQRRLIEVAHVEAHREAGDREARALAHQARLEAQVLEAAHTHAKSAETERARAIAEAPEKSEAPEQPTATEPVVSARPTREPRTDPAQLAALVASAKSALENQKETYEPVYVAPYAVPEFGPAPAEEPADLRRRIILGAAALMAAVVSMLNLDTLASGNVETLGSNYSLLSIAPTAHLLWPVIFVWAALGAAYSWVPSQRSAVRQRGVGIPFALACVASTLWMLSALNSWLVPACVFAGASCFLLYATVRALNRKTARSRRERLLTDAPVCLMTGFSFVVLASTFGAMVQSWGAERADIWVAAVLVPVVGYASVALAMTERGRIILAIGFAWGMFWLLVPRAVGTNNSIWIAILAGMAAFVVLLATENRRYQIHHAEHRAARGKATDFS</sequence>
<keyword evidence="2" id="KW-0472">Membrane</keyword>
<proteinExistence type="predicted"/>
<keyword evidence="2" id="KW-0812">Transmembrane</keyword>
<feature type="compositionally biased region" description="Basic and acidic residues" evidence="1">
    <location>
        <begin position="81"/>
        <end position="101"/>
    </location>
</feature>
<feature type="transmembrane region" description="Helical" evidence="2">
    <location>
        <begin position="416"/>
        <end position="432"/>
    </location>
</feature>
<comment type="caution">
    <text evidence="3">The sequence shown here is derived from an EMBL/GenBank/DDBJ whole genome shotgun (WGS) entry which is preliminary data.</text>
</comment>
<protein>
    <recommendedName>
        <fullName evidence="5">Membrane protein DUF2157</fullName>
    </recommendedName>
</protein>
<dbReference type="RefSeq" id="WP_210102029.1">
    <property type="nucleotide sequence ID" value="NZ_BAABLK010000012.1"/>
</dbReference>
<dbReference type="Proteomes" id="UP001501257">
    <property type="component" value="Unassembled WGS sequence"/>
</dbReference>
<feature type="region of interest" description="Disordered" evidence="1">
    <location>
        <begin position="250"/>
        <end position="293"/>
    </location>
</feature>
<feature type="transmembrane region" description="Helical" evidence="2">
    <location>
        <begin position="532"/>
        <end position="551"/>
    </location>
</feature>
<feature type="compositionally biased region" description="Basic and acidic residues" evidence="1">
    <location>
        <begin position="252"/>
        <end position="271"/>
    </location>
</feature>